<keyword evidence="2" id="KW-1185">Reference proteome</keyword>
<sequence>MTSNRQRFTIHLPIQAPNPQTAAVIARTIGHSLAAAFRALDTRDITLSAQDEPEVVHRVFCGRRLTSGRRCVLRTEHTGECNHRTAR</sequence>
<name>A0A495JLM8_9ACTN</name>
<evidence type="ECO:0000313" key="2">
    <source>
        <dbReference type="Proteomes" id="UP000277671"/>
    </source>
</evidence>
<gene>
    <name evidence="1" type="ORF">BDK92_3920</name>
</gene>
<dbReference type="RefSeq" id="WP_121157985.1">
    <property type="nucleotide sequence ID" value="NZ_RBKT01000001.1"/>
</dbReference>
<comment type="caution">
    <text evidence="1">The sequence shown here is derived from an EMBL/GenBank/DDBJ whole genome shotgun (WGS) entry which is preliminary data.</text>
</comment>
<organism evidence="1 2">
    <name type="scientific">Micromonospora pisi</name>
    <dbReference type="NCBI Taxonomy" id="589240"/>
    <lineage>
        <taxon>Bacteria</taxon>
        <taxon>Bacillati</taxon>
        <taxon>Actinomycetota</taxon>
        <taxon>Actinomycetes</taxon>
        <taxon>Micromonosporales</taxon>
        <taxon>Micromonosporaceae</taxon>
        <taxon>Micromonospora</taxon>
    </lineage>
</organism>
<accession>A0A495JLM8</accession>
<protein>
    <submittedName>
        <fullName evidence="1">Uncharacterized protein</fullName>
    </submittedName>
</protein>
<reference evidence="1 2" key="1">
    <citation type="submission" date="2018-10" db="EMBL/GenBank/DDBJ databases">
        <title>Sequencing the genomes of 1000 actinobacteria strains.</title>
        <authorList>
            <person name="Klenk H.-P."/>
        </authorList>
    </citation>
    <scope>NUCLEOTIDE SEQUENCE [LARGE SCALE GENOMIC DNA]</scope>
    <source>
        <strain evidence="1 2">DSM 45175</strain>
    </source>
</reference>
<dbReference type="OrthoDB" id="3398122at2"/>
<dbReference type="Proteomes" id="UP000277671">
    <property type="component" value="Unassembled WGS sequence"/>
</dbReference>
<dbReference type="EMBL" id="RBKT01000001">
    <property type="protein sequence ID" value="RKR89565.1"/>
    <property type="molecule type" value="Genomic_DNA"/>
</dbReference>
<dbReference type="AlphaFoldDB" id="A0A495JLM8"/>
<proteinExistence type="predicted"/>
<evidence type="ECO:0000313" key="1">
    <source>
        <dbReference type="EMBL" id="RKR89565.1"/>
    </source>
</evidence>